<dbReference type="Pfam" id="PF13155">
    <property type="entry name" value="Toprim_2"/>
    <property type="match status" value="1"/>
</dbReference>
<dbReference type="EMBL" id="JAEKFT010000010">
    <property type="protein sequence ID" value="MBT0961693.1"/>
    <property type="molecule type" value="Genomic_DNA"/>
</dbReference>
<dbReference type="Gene3D" id="3.40.1360.10">
    <property type="match status" value="1"/>
</dbReference>
<dbReference type="Proteomes" id="UP000694660">
    <property type="component" value="Unassembled WGS sequence"/>
</dbReference>
<evidence type="ECO:0000313" key="1">
    <source>
        <dbReference type="EMBL" id="MBT0961693.1"/>
    </source>
</evidence>
<keyword evidence="2" id="KW-1185">Reference proteome</keyword>
<dbReference type="SUPFAM" id="SSF56731">
    <property type="entry name" value="DNA primase core"/>
    <property type="match status" value="1"/>
</dbReference>
<protein>
    <submittedName>
        <fullName evidence="1">Toprim domain-containing protein</fullName>
    </submittedName>
</protein>
<gene>
    <name evidence="1" type="ORF">I8J34_10970</name>
</gene>
<accession>A0A944DBY0</accession>
<dbReference type="SUPFAM" id="SSF52540">
    <property type="entry name" value="P-loop containing nucleoside triphosphate hydrolases"/>
    <property type="match status" value="1"/>
</dbReference>
<dbReference type="GO" id="GO:0006269">
    <property type="term" value="P:DNA replication, synthesis of primer"/>
    <property type="evidence" value="ECO:0007669"/>
    <property type="project" value="TreeGrafter"/>
</dbReference>
<proteinExistence type="predicted"/>
<reference evidence="2" key="1">
    <citation type="journal article" date="2022" name="ISME J.">
        <title>Genetic and phylogenetic analysis of dissimilatory iodate-reducing bacteria identifies potential niches across the world's oceans.</title>
        <authorList>
            <person name="Reyes-Umana V."/>
            <person name="Henning Z."/>
            <person name="Lee K."/>
            <person name="Barnum T.P."/>
            <person name="Coates J.D."/>
        </authorList>
    </citation>
    <scope>NUCLEOTIDE SEQUENCE [LARGE SCALE GENOMIC DNA]</scope>
    <source>
        <strain evidence="2">IR12</strain>
    </source>
</reference>
<comment type="caution">
    <text evidence="1">The sequence shown here is derived from an EMBL/GenBank/DDBJ whole genome shotgun (WGS) entry which is preliminary data.</text>
</comment>
<sequence length="902" mass="101944">MDPRLHADITARLDRDFAFKAKGKFLQQGRCPSCEKKEMWTWSESPWVLKCGRADKCGDEFHVKELYPDLFDKWSERHPVTEANPNAAADAYLRDDRRFDLARIRGWYSQEHYWDRELGIGSAAVRFAVANGYWQRLIDQPHRFGKKKAFIKPGTTYGHTWWVPPGLNLVEASEVWIVEGIFDAIALLHHGITAVTGLSCNNDCAESLKALAEACTAAGKPRPKIVWALDGDRAGRSYTVRWVKQTIEAGWEATAAQIPAEGRHRLDWSDLHQRGRITEESLEEYRYHGALLVATRPGDKAVLMYNHGSGSTFPFEFADKLFWFKLDLEKYHKAAEAIEEADPKLSKKDVRERALLEAHAVTEIANCYPEPLYFQRHEITDESWYYVRVSFPSSKPTVKSTFTAAQISSAAEFKKRLLAMANGAYFTGTTGMIDAHMKRLTEKIPEVETCDFIGYVKGDRLREGCYVFGNLAVQGGRVHELNDEDYFELPKRAIKSLNQSVDLHINPDDSEFTTEWIGHLWHAFGAKGIVALAFWFGSLFAEQLRSIDKSWPFLEIVGDPGTGKTTLIEFLWKLVGRNDYEGFDPSKSTLAARARNFAQVSGLPVVLIESDRDSDAAKKGQFDWDELKTAYNGRSVRARGVKDGGNATYEPPFRGTVVIAQNAPVAASEAILSRIVHLRFVTGEQTPRSAVAARALECTSVEQVSGFVLRATKAEARVLERYSQINDTFKAVLSEKDGIRSQRIIKNHAQIATVVELLREAIEYRTETASLDRMIETAHDAIIDMARARQEAINEDHEIVQAFWDAFELLEDDDTSNDQGVVNHARKVGQIAINLPHFAQVCADRRIPCPEIGELKRHLRTSRRHKFERLATVNSEIHARHNANSASNVRKPSSVKCWVFKV</sequence>
<dbReference type="InterPro" id="IPR034154">
    <property type="entry name" value="TOPRIM_DnaG/twinkle"/>
</dbReference>
<dbReference type="PANTHER" id="PTHR30313">
    <property type="entry name" value="DNA PRIMASE"/>
    <property type="match status" value="1"/>
</dbReference>
<dbReference type="InterPro" id="IPR050219">
    <property type="entry name" value="DnaG_primase"/>
</dbReference>
<organism evidence="1 2">
    <name type="scientific">Denitromonas iodatirespirans</name>
    <dbReference type="NCBI Taxonomy" id="2795389"/>
    <lineage>
        <taxon>Bacteria</taxon>
        <taxon>Pseudomonadati</taxon>
        <taxon>Pseudomonadota</taxon>
        <taxon>Betaproteobacteria</taxon>
        <taxon>Rhodocyclales</taxon>
        <taxon>Zoogloeaceae</taxon>
        <taxon>Denitromonas</taxon>
    </lineage>
</organism>
<dbReference type="PANTHER" id="PTHR30313:SF2">
    <property type="entry name" value="DNA PRIMASE"/>
    <property type="match status" value="1"/>
</dbReference>
<evidence type="ECO:0000313" key="2">
    <source>
        <dbReference type="Proteomes" id="UP000694660"/>
    </source>
</evidence>
<dbReference type="GO" id="GO:0005737">
    <property type="term" value="C:cytoplasm"/>
    <property type="evidence" value="ECO:0007669"/>
    <property type="project" value="TreeGrafter"/>
</dbReference>
<name>A0A944DBY0_DENI1</name>
<dbReference type="RefSeq" id="WP_214361449.1">
    <property type="nucleotide sequence ID" value="NZ_JAEKFT010000010.1"/>
</dbReference>
<dbReference type="CDD" id="cd01029">
    <property type="entry name" value="TOPRIM_primases"/>
    <property type="match status" value="1"/>
</dbReference>
<dbReference type="InterPro" id="IPR027417">
    <property type="entry name" value="P-loop_NTPase"/>
</dbReference>
<dbReference type="AlphaFoldDB" id="A0A944DBY0"/>